<dbReference type="Pfam" id="PF07885">
    <property type="entry name" value="Ion_trans_2"/>
    <property type="match status" value="1"/>
</dbReference>
<dbReference type="InterPro" id="IPR013099">
    <property type="entry name" value="K_chnl_dom"/>
</dbReference>
<dbReference type="Proteomes" id="UP000218810">
    <property type="component" value="Unassembled WGS sequence"/>
</dbReference>
<evidence type="ECO:0000256" key="2">
    <source>
        <dbReference type="ARBA" id="ARBA00022448"/>
    </source>
</evidence>
<evidence type="ECO:0000256" key="4">
    <source>
        <dbReference type="ARBA" id="ARBA00022989"/>
    </source>
</evidence>
<name>A0A2A2WNV4_9ACTN</name>
<keyword evidence="7" id="KW-0407">Ion channel</keyword>
<comment type="subcellular location">
    <subcellularLocation>
        <location evidence="1">Membrane</location>
        <topology evidence="1">Multi-pass membrane protein</topology>
    </subcellularLocation>
</comment>
<keyword evidence="4 8" id="KW-1133">Transmembrane helix</keyword>
<evidence type="ECO:0000256" key="3">
    <source>
        <dbReference type="ARBA" id="ARBA00022692"/>
    </source>
</evidence>
<feature type="domain" description="Potassium channel" evidence="9">
    <location>
        <begin position="159"/>
        <end position="216"/>
    </location>
</feature>
<reference evidence="11" key="1">
    <citation type="submission" date="2017-09" db="EMBL/GenBank/DDBJ databases">
        <authorList>
            <person name="Zhang Y."/>
            <person name="Huang X."/>
            <person name="Liu J."/>
            <person name="Lu L."/>
            <person name="Peng K."/>
        </authorList>
    </citation>
    <scope>NUCLEOTIDE SEQUENCE [LARGE SCALE GENOMIC DNA]</scope>
    <source>
        <strain evidence="11">S-XJ-1</strain>
    </source>
</reference>
<keyword evidence="6 8" id="KW-0472">Membrane</keyword>
<evidence type="ECO:0000313" key="10">
    <source>
        <dbReference type="EMBL" id="PAY22878.1"/>
    </source>
</evidence>
<dbReference type="SUPFAM" id="SSF81324">
    <property type="entry name" value="Voltage-gated potassium channels"/>
    <property type="match status" value="1"/>
</dbReference>
<keyword evidence="5" id="KW-0406">Ion transport</keyword>
<dbReference type="Gene3D" id="1.10.287.70">
    <property type="match status" value="1"/>
</dbReference>
<feature type="transmembrane region" description="Helical" evidence="8">
    <location>
        <begin position="129"/>
        <end position="151"/>
    </location>
</feature>
<dbReference type="PANTHER" id="PTHR11537">
    <property type="entry name" value="VOLTAGE-GATED POTASSIUM CHANNEL"/>
    <property type="match status" value="1"/>
</dbReference>
<feature type="transmembrane region" description="Helical" evidence="8">
    <location>
        <begin position="192"/>
        <end position="216"/>
    </location>
</feature>
<feature type="transmembrane region" description="Helical" evidence="8">
    <location>
        <begin position="163"/>
        <end position="180"/>
    </location>
</feature>
<organism evidence="10 11">
    <name type="scientific">Dietzia natronolimnaea</name>
    <dbReference type="NCBI Taxonomy" id="161920"/>
    <lineage>
        <taxon>Bacteria</taxon>
        <taxon>Bacillati</taxon>
        <taxon>Actinomycetota</taxon>
        <taxon>Actinomycetes</taxon>
        <taxon>Mycobacteriales</taxon>
        <taxon>Dietziaceae</taxon>
        <taxon>Dietzia</taxon>
    </lineage>
</organism>
<keyword evidence="2" id="KW-0813">Transport</keyword>
<dbReference type="PANTHER" id="PTHR11537:SF254">
    <property type="entry name" value="POTASSIUM VOLTAGE-GATED CHANNEL PROTEIN SHAB"/>
    <property type="match status" value="1"/>
</dbReference>
<evidence type="ECO:0000313" key="11">
    <source>
        <dbReference type="Proteomes" id="UP000218810"/>
    </source>
</evidence>
<dbReference type="AlphaFoldDB" id="A0A2A2WNV4"/>
<comment type="caution">
    <text evidence="10">The sequence shown here is derived from an EMBL/GenBank/DDBJ whole genome shotgun (WGS) entry which is preliminary data.</text>
</comment>
<accession>A0A2A2WNV4</accession>
<dbReference type="GO" id="GO:0005249">
    <property type="term" value="F:voltage-gated potassium channel activity"/>
    <property type="evidence" value="ECO:0007669"/>
    <property type="project" value="InterPro"/>
</dbReference>
<evidence type="ECO:0000256" key="1">
    <source>
        <dbReference type="ARBA" id="ARBA00004141"/>
    </source>
</evidence>
<dbReference type="Gene3D" id="1.20.5.110">
    <property type="match status" value="1"/>
</dbReference>
<evidence type="ECO:0000256" key="7">
    <source>
        <dbReference type="ARBA" id="ARBA00023303"/>
    </source>
</evidence>
<evidence type="ECO:0000256" key="8">
    <source>
        <dbReference type="SAM" id="Phobius"/>
    </source>
</evidence>
<evidence type="ECO:0000256" key="6">
    <source>
        <dbReference type="ARBA" id="ARBA00023136"/>
    </source>
</evidence>
<dbReference type="EMBL" id="NTGA01000019">
    <property type="protein sequence ID" value="PAY22878.1"/>
    <property type="molecule type" value="Genomic_DNA"/>
</dbReference>
<dbReference type="InterPro" id="IPR028325">
    <property type="entry name" value="VG_K_chnl"/>
</dbReference>
<keyword evidence="3 8" id="KW-0812">Transmembrane</keyword>
<evidence type="ECO:0000256" key="5">
    <source>
        <dbReference type="ARBA" id="ARBA00023065"/>
    </source>
</evidence>
<dbReference type="GO" id="GO:0008076">
    <property type="term" value="C:voltage-gated potassium channel complex"/>
    <property type="evidence" value="ECO:0007669"/>
    <property type="project" value="InterPro"/>
</dbReference>
<proteinExistence type="predicted"/>
<dbReference type="InterPro" id="IPR027359">
    <property type="entry name" value="Volt_channel_dom_sf"/>
</dbReference>
<gene>
    <name evidence="10" type="ORF">CEY15_11155</name>
</gene>
<dbReference type="OrthoDB" id="9799090at2"/>
<dbReference type="Gene3D" id="1.20.120.350">
    <property type="entry name" value="Voltage-gated potassium channels. Chain C"/>
    <property type="match status" value="1"/>
</dbReference>
<dbReference type="GO" id="GO:0001508">
    <property type="term" value="P:action potential"/>
    <property type="evidence" value="ECO:0007669"/>
    <property type="project" value="TreeGrafter"/>
</dbReference>
<feature type="transmembrane region" description="Helical" evidence="8">
    <location>
        <begin position="29"/>
        <end position="48"/>
    </location>
</feature>
<sequence length="271" mass="28838">MPSRSPPSSPGVGHHREVTEKRWAELTEWPLIGAALVFLVAYAVSVLVNPEGTGGVAVEIVMVGTWVLFAVDFCVRLALARPRGRWLFTHWYELVVIALPMLRPLRLLRLVMLLNVMHRSAGTAVRGQVIAYAAGSTSVLLVVSSLAILDAERGAPGATIETYGQALWWAVVTVTTVGYGDIAPVTPTGRVIATGLMLAGIALLGVVTATLASWIVDRVSEQDEVNQSATQAQVSRLSADIAALRGDLARLGAVTEGGSGRTDHPATEPYR</sequence>
<feature type="transmembrane region" description="Helical" evidence="8">
    <location>
        <begin position="60"/>
        <end position="79"/>
    </location>
</feature>
<protein>
    <submittedName>
        <fullName evidence="10">Ion transporter</fullName>
    </submittedName>
</protein>
<evidence type="ECO:0000259" key="9">
    <source>
        <dbReference type="Pfam" id="PF07885"/>
    </source>
</evidence>
<keyword evidence="11" id="KW-1185">Reference proteome</keyword>